<dbReference type="GeneID" id="72466960"/>
<dbReference type="EMBL" id="BPUB01000002">
    <property type="protein sequence ID" value="GJG58996.1"/>
    <property type="molecule type" value="Genomic_DNA"/>
</dbReference>
<keyword evidence="2" id="KW-1185">Reference proteome</keyword>
<protein>
    <submittedName>
        <fullName evidence="1">Uncharacterized protein</fullName>
    </submittedName>
</protein>
<comment type="caution">
    <text evidence="1">The sequence shown here is derived from an EMBL/GenBank/DDBJ whole genome shotgun (WGS) entry which is preliminary data.</text>
</comment>
<evidence type="ECO:0000313" key="2">
    <source>
        <dbReference type="Proteomes" id="UP000825483"/>
    </source>
</evidence>
<name>A0A9R1CAE9_9BACT</name>
<accession>A0A9R1CAE9</accession>
<dbReference type="Proteomes" id="UP000825483">
    <property type="component" value="Unassembled WGS sequence"/>
</dbReference>
<dbReference type="AlphaFoldDB" id="A0A9R1CAE9"/>
<evidence type="ECO:0000313" key="1">
    <source>
        <dbReference type="EMBL" id="GJG58996.1"/>
    </source>
</evidence>
<dbReference type="RefSeq" id="WP_223928990.1">
    <property type="nucleotide sequence ID" value="NZ_BPTU01000001.1"/>
</dbReference>
<gene>
    <name evidence="1" type="ORF">PRLR5076_18470</name>
</gene>
<sequence>MAKWKWNYTDKTLPDIKNGDGTSDYVLAFPGNGCLPQVVKYSDGSYTKRGWWTTDFRYLSMRVGGRCSTQQRFPYWAPIEQPTFENLLEQEK</sequence>
<reference evidence="1" key="1">
    <citation type="journal article" date="2022" name="Int. J. Syst. Evol. Microbiol.">
        <title>Prevotella lacticifex sp. nov., isolated from the rumen of cows.</title>
        <authorList>
            <person name="Shinkai T."/>
            <person name="Ikeyama N."/>
            <person name="Kumagai M."/>
            <person name="Ohmori H."/>
            <person name="Sakamoto M."/>
            <person name="Ohkuma M."/>
            <person name="Mitsumori M."/>
        </authorList>
    </citation>
    <scope>NUCLEOTIDE SEQUENCE</scope>
    <source>
        <strain evidence="1">R5076</strain>
    </source>
</reference>
<proteinExistence type="predicted"/>
<organism evidence="1 2">
    <name type="scientific">Prevotella lacticifex</name>
    <dbReference type="NCBI Taxonomy" id="2854755"/>
    <lineage>
        <taxon>Bacteria</taxon>
        <taxon>Pseudomonadati</taxon>
        <taxon>Bacteroidota</taxon>
        <taxon>Bacteroidia</taxon>
        <taxon>Bacteroidales</taxon>
        <taxon>Prevotellaceae</taxon>
        <taxon>Prevotella</taxon>
    </lineage>
</organism>